<accession>A0A175REM6</accession>
<dbReference type="SMART" id="SM00895">
    <property type="entry name" value="FCD"/>
    <property type="match status" value="1"/>
</dbReference>
<reference evidence="5 6" key="1">
    <citation type="journal article" date="2016" name="Front. Microbiol.">
        <title>Genomic Resource of Rice Seed Associated Bacteria.</title>
        <authorList>
            <person name="Midha S."/>
            <person name="Bansal K."/>
            <person name="Sharma S."/>
            <person name="Kumar N."/>
            <person name="Patil P.P."/>
            <person name="Chaudhry V."/>
            <person name="Patil P.B."/>
        </authorList>
    </citation>
    <scope>NUCLEOTIDE SEQUENCE [LARGE SCALE GENOMIC DNA]</scope>
    <source>
        <strain evidence="5 6">NS226</strain>
    </source>
</reference>
<dbReference type="GO" id="GO:0003677">
    <property type="term" value="F:DNA binding"/>
    <property type="evidence" value="ECO:0007669"/>
    <property type="project" value="UniProtKB-KW"/>
</dbReference>
<dbReference type="InterPro" id="IPR000524">
    <property type="entry name" value="Tscrpt_reg_HTH_GntR"/>
</dbReference>
<dbReference type="PRINTS" id="PR00035">
    <property type="entry name" value="HTHGNTR"/>
</dbReference>
<feature type="domain" description="HTH gntR-type" evidence="4">
    <location>
        <begin position="11"/>
        <end position="79"/>
    </location>
</feature>
<name>A0A175REM6_9HYPH</name>
<dbReference type="Pfam" id="PF00392">
    <property type="entry name" value="GntR"/>
    <property type="match status" value="1"/>
</dbReference>
<dbReference type="InterPro" id="IPR011711">
    <property type="entry name" value="GntR_C"/>
</dbReference>
<dbReference type="Proteomes" id="UP000078272">
    <property type="component" value="Unassembled WGS sequence"/>
</dbReference>
<evidence type="ECO:0000259" key="4">
    <source>
        <dbReference type="PROSITE" id="PS50949"/>
    </source>
</evidence>
<organism evidence="5 6">
    <name type="scientific">Aureimonas ureilytica</name>
    <dbReference type="NCBI Taxonomy" id="401562"/>
    <lineage>
        <taxon>Bacteria</taxon>
        <taxon>Pseudomonadati</taxon>
        <taxon>Pseudomonadota</taxon>
        <taxon>Alphaproteobacteria</taxon>
        <taxon>Hyphomicrobiales</taxon>
        <taxon>Aurantimonadaceae</taxon>
        <taxon>Aureimonas</taxon>
    </lineage>
</organism>
<dbReference type="SMART" id="SM00345">
    <property type="entry name" value="HTH_GNTR"/>
    <property type="match status" value="1"/>
</dbReference>
<evidence type="ECO:0000313" key="6">
    <source>
        <dbReference type="Proteomes" id="UP000078272"/>
    </source>
</evidence>
<dbReference type="RefSeq" id="WP_058633871.1">
    <property type="nucleotide sequence ID" value="NZ_LDPZ01000006.1"/>
</dbReference>
<dbReference type="PROSITE" id="PS50949">
    <property type="entry name" value="HTH_GNTR"/>
    <property type="match status" value="1"/>
</dbReference>
<dbReference type="PANTHER" id="PTHR43537:SF53">
    <property type="entry name" value="HTH-TYPE TRANSCRIPTIONAL REPRESSOR NANR"/>
    <property type="match status" value="1"/>
</dbReference>
<dbReference type="EMBL" id="LDPZ01000006">
    <property type="protein sequence ID" value="KTQ97801.1"/>
    <property type="molecule type" value="Genomic_DNA"/>
</dbReference>
<dbReference type="CDD" id="cd07377">
    <property type="entry name" value="WHTH_GntR"/>
    <property type="match status" value="1"/>
</dbReference>
<dbReference type="AlphaFoldDB" id="A0A175REM6"/>
<dbReference type="GO" id="GO:0003700">
    <property type="term" value="F:DNA-binding transcription factor activity"/>
    <property type="evidence" value="ECO:0007669"/>
    <property type="project" value="InterPro"/>
</dbReference>
<evidence type="ECO:0000313" key="5">
    <source>
        <dbReference type="EMBL" id="KTQ97801.1"/>
    </source>
</evidence>
<keyword evidence="2" id="KW-0238">DNA-binding</keyword>
<dbReference type="NCBIfam" id="NF003011">
    <property type="entry name" value="PRK03837.1"/>
    <property type="match status" value="1"/>
</dbReference>
<evidence type="ECO:0000256" key="3">
    <source>
        <dbReference type="ARBA" id="ARBA00023163"/>
    </source>
</evidence>
<evidence type="ECO:0000256" key="2">
    <source>
        <dbReference type="ARBA" id="ARBA00023125"/>
    </source>
</evidence>
<evidence type="ECO:0000256" key="1">
    <source>
        <dbReference type="ARBA" id="ARBA00023015"/>
    </source>
</evidence>
<dbReference type="SUPFAM" id="SSF48008">
    <property type="entry name" value="GntR ligand-binding domain-like"/>
    <property type="match status" value="1"/>
</dbReference>
<dbReference type="STRING" id="401562.NS365_05795"/>
<keyword evidence="3" id="KW-0804">Transcription</keyword>
<dbReference type="Gene3D" id="1.10.10.10">
    <property type="entry name" value="Winged helix-like DNA-binding domain superfamily/Winged helix DNA-binding domain"/>
    <property type="match status" value="1"/>
</dbReference>
<comment type="caution">
    <text evidence="5">The sequence shown here is derived from an EMBL/GenBank/DDBJ whole genome shotgun (WGS) entry which is preliminary data.</text>
</comment>
<dbReference type="SUPFAM" id="SSF46785">
    <property type="entry name" value="Winged helix' DNA-binding domain"/>
    <property type="match status" value="1"/>
</dbReference>
<dbReference type="InterPro" id="IPR036390">
    <property type="entry name" value="WH_DNA-bd_sf"/>
</dbReference>
<sequence length="237" mass="26060">MATPSEPIVRRKLSAQVFERLKTMVTDGTLKPGDAMPSERELMERFGVGRPAIREAMQTLGNIGLIAISHGERARVLPLTPHSVISQVDLAAEIMLSTSPAALDHLKEARIFFERGIVRQAAEKASPQDVAALRALLDEQEAALGTPDIFIAADMRFHTRIAAICGNPIFEAVSGAMLGWLKTYHTEMLIWTGKENVTLVEHHEILDAIARNDASEAEAALIRHLERSRALYVHQAS</sequence>
<protein>
    <submittedName>
        <fullName evidence="5">GntR family transcriptional regulator</fullName>
    </submittedName>
</protein>
<dbReference type="InterPro" id="IPR036388">
    <property type="entry name" value="WH-like_DNA-bd_sf"/>
</dbReference>
<dbReference type="Gene3D" id="1.20.120.530">
    <property type="entry name" value="GntR ligand-binding domain-like"/>
    <property type="match status" value="1"/>
</dbReference>
<proteinExistence type="predicted"/>
<dbReference type="OrthoDB" id="9028214at2"/>
<keyword evidence="1" id="KW-0805">Transcription regulation</keyword>
<dbReference type="InterPro" id="IPR008920">
    <property type="entry name" value="TF_FadR/GntR_C"/>
</dbReference>
<dbReference type="PANTHER" id="PTHR43537">
    <property type="entry name" value="TRANSCRIPTIONAL REGULATOR, GNTR FAMILY"/>
    <property type="match status" value="1"/>
</dbReference>
<dbReference type="Pfam" id="PF07729">
    <property type="entry name" value="FCD"/>
    <property type="match status" value="1"/>
</dbReference>
<dbReference type="PATRIC" id="fig|401562.3.peg.4320"/>
<gene>
    <name evidence="5" type="ORF">NS226_03975</name>
</gene>